<dbReference type="OrthoDB" id="5427059at2759"/>
<dbReference type="Proteomes" id="UP000622797">
    <property type="component" value="Unassembled WGS sequence"/>
</dbReference>
<sequence>MAEPSGKLSSLEQMPIDALAYALSFLPDKETFRSAIFSCPAFYNAFKHRKAYITSSVLFSSMDDGVYQEFVVAFNMKREEWKGAKAGVKAINRVFAEKRCIDNQLLNFLQVKSMWRFHQSVEYFADRIANSLIKEHPVVKHNSAFSINPNVRSRFQRSLYRLDMYVKIAEDMIDSYYYDNGGKNREPTEAELKEAHWVHCLKEVEEHRILKALHGQYSAVEVEQLSSVCGLLVTEIAPALNTFLEKDIGLGTQLPYYLNHPLCPGAMDLIAQGLPFLHDFMEAGTQFERYKVFHRIEPIDWDPQRLTRPPFPSNDEKLACVLHDIDAVPGMWKHELTPDFIMREPFFPDSDCGPASAWAALSRFAVFLTDQDPNFTPLVCLPWGYVFWDIEMLQNAGFTNIKEEDHREEGFTVPEDHPLYENWNPYAKWCTERATQFLLLSFDEKTSLKKKGKTGYFDFDSFVSKQDLESIPMIGPIASEVLREAMASFATPEEIQAFMQHMAGPPPENGAGQGGSGHSHDEDVDS</sequence>
<evidence type="ECO:0000313" key="2">
    <source>
        <dbReference type="EMBL" id="KAF4967240.1"/>
    </source>
</evidence>
<reference evidence="2" key="1">
    <citation type="journal article" date="2020" name="BMC Genomics">
        <title>Correction to: Identification and distribution of gene clusters required for synthesis of sphingolipid metabolism inhibitors in diverse species of the filamentous fungus Fusarium.</title>
        <authorList>
            <person name="Kim H.S."/>
            <person name="Lohmar J.M."/>
            <person name="Busman M."/>
            <person name="Brown D.W."/>
            <person name="Naumann T.A."/>
            <person name="Divon H.H."/>
            <person name="Lysoe E."/>
            <person name="Uhlig S."/>
            <person name="Proctor R.H."/>
        </authorList>
    </citation>
    <scope>NUCLEOTIDE SEQUENCE</scope>
    <source>
        <strain evidence="2">NRRL 20472</strain>
    </source>
</reference>
<gene>
    <name evidence="2" type="ORF">FSARC_5152</name>
</gene>
<proteinExistence type="predicted"/>
<comment type="caution">
    <text evidence="2">The sequence shown here is derived from an EMBL/GenBank/DDBJ whole genome shotgun (WGS) entry which is preliminary data.</text>
</comment>
<evidence type="ECO:0000313" key="3">
    <source>
        <dbReference type="Proteomes" id="UP000622797"/>
    </source>
</evidence>
<reference evidence="2" key="2">
    <citation type="submission" date="2020-05" db="EMBL/GenBank/DDBJ databases">
        <authorList>
            <person name="Kim H.-S."/>
            <person name="Proctor R.H."/>
            <person name="Brown D.W."/>
        </authorList>
    </citation>
    <scope>NUCLEOTIDE SEQUENCE</scope>
    <source>
        <strain evidence="2">NRRL 20472</strain>
    </source>
</reference>
<protein>
    <recommendedName>
        <fullName evidence="4">F-box domain-containing protein</fullName>
    </recommendedName>
</protein>
<name>A0A8H4U0K6_9HYPO</name>
<accession>A0A8H4U0K6</accession>
<evidence type="ECO:0008006" key="4">
    <source>
        <dbReference type="Google" id="ProtNLM"/>
    </source>
</evidence>
<keyword evidence="3" id="KW-1185">Reference proteome</keyword>
<organism evidence="2 3">
    <name type="scientific">Fusarium sarcochroum</name>
    <dbReference type="NCBI Taxonomy" id="1208366"/>
    <lineage>
        <taxon>Eukaryota</taxon>
        <taxon>Fungi</taxon>
        <taxon>Dikarya</taxon>
        <taxon>Ascomycota</taxon>
        <taxon>Pezizomycotina</taxon>
        <taxon>Sordariomycetes</taxon>
        <taxon>Hypocreomycetidae</taxon>
        <taxon>Hypocreales</taxon>
        <taxon>Nectriaceae</taxon>
        <taxon>Fusarium</taxon>
        <taxon>Fusarium lateritium species complex</taxon>
    </lineage>
</organism>
<feature type="region of interest" description="Disordered" evidence="1">
    <location>
        <begin position="501"/>
        <end position="526"/>
    </location>
</feature>
<dbReference type="AlphaFoldDB" id="A0A8H4U0K6"/>
<evidence type="ECO:0000256" key="1">
    <source>
        <dbReference type="SAM" id="MobiDB-lite"/>
    </source>
</evidence>
<dbReference type="EMBL" id="JABEXW010000247">
    <property type="protein sequence ID" value="KAF4967240.1"/>
    <property type="molecule type" value="Genomic_DNA"/>
</dbReference>